<accession>A0A1F4ZCH4</accession>
<dbReference type="Proteomes" id="UP000177080">
    <property type="component" value="Unassembled WGS sequence"/>
</dbReference>
<proteinExistence type="predicted"/>
<sequence>MGSIPTPEAPVNYAPAFSNWFVPYATRDGYAVQLVQPPPGEPDLNNFQVAEQILHQQVSPISNPDTALALMIANATVSGNCQITSTGQIEFVDPNSPESCLYSTSIVQPSHPTEMPVTVSKNPEIQGPNATLVGGAIIAIAVIAYVGNRILRRRPIQVTRNPQRLPNPLGPFHIPIVVQREAGLRRRAAERASPPEIKVPDEPELTPGQEAALEFINEIEGPPDSVLKFKDDLINSYAPSA</sequence>
<feature type="region of interest" description="Disordered" evidence="1">
    <location>
        <begin position="185"/>
        <end position="208"/>
    </location>
</feature>
<name>A0A1F4ZCH4_9BACT</name>
<organism evidence="3 4">
    <name type="scientific">Candidatus Amesbacteria bacterium RIFCSPLOWO2_01_FULL_48_25</name>
    <dbReference type="NCBI Taxonomy" id="1797259"/>
    <lineage>
        <taxon>Bacteria</taxon>
        <taxon>Candidatus Amesiibacteriota</taxon>
    </lineage>
</organism>
<evidence type="ECO:0000256" key="1">
    <source>
        <dbReference type="SAM" id="MobiDB-lite"/>
    </source>
</evidence>
<evidence type="ECO:0000313" key="4">
    <source>
        <dbReference type="Proteomes" id="UP000177080"/>
    </source>
</evidence>
<dbReference type="STRING" id="1797259.A2989_03025"/>
<dbReference type="EMBL" id="MEXN01000005">
    <property type="protein sequence ID" value="OGD03626.1"/>
    <property type="molecule type" value="Genomic_DNA"/>
</dbReference>
<gene>
    <name evidence="3" type="ORF">A2989_03025</name>
</gene>
<keyword evidence="2" id="KW-0812">Transmembrane</keyword>
<comment type="caution">
    <text evidence="3">The sequence shown here is derived from an EMBL/GenBank/DDBJ whole genome shotgun (WGS) entry which is preliminary data.</text>
</comment>
<evidence type="ECO:0000256" key="2">
    <source>
        <dbReference type="SAM" id="Phobius"/>
    </source>
</evidence>
<feature type="transmembrane region" description="Helical" evidence="2">
    <location>
        <begin position="130"/>
        <end position="151"/>
    </location>
</feature>
<evidence type="ECO:0000313" key="3">
    <source>
        <dbReference type="EMBL" id="OGD03626.1"/>
    </source>
</evidence>
<protein>
    <submittedName>
        <fullName evidence="3">Uncharacterized protein</fullName>
    </submittedName>
</protein>
<reference evidence="3 4" key="1">
    <citation type="journal article" date="2016" name="Nat. Commun.">
        <title>Thousands of microbial genomes shed light on interconnected biogeochemical processes in an aquifer system.</title>
        <authorList>
            <person name="Anantharaman K."/>
            <person name="Brown C.T."/>
            <person name="Hug L.A."/>
            <person name="Sharon I."/>
            <person name="Castelle C.J."/>
            <person name="Probst A.J."/>
            <person name="Thomas B.C."/>
            <person name="Singh A."/>
            <person name="Wilkins M.J."/>
            <person name="Karaoz U."/>
            <person name="Brodie E.L."/>
            <person name="Williams K.H."/>
            <person name="Hubbard S.S."/>
            <person name="Banfield J.F."/>
        </authorList>
    </citation>
    <scope>NUCLEOTIDE SEQUENCE [LARGE SCALE GENOMIC DNA]</scope>
</reference>
<dbReference type="AlphaFoldDB" id="A0A1F4ZCH4"/>
<keyword evidence="2" id="KW-1133">Transmembrane helix</keyword>
<keyword evidence="2" id="KW-0472">Membrane</keyword>